<gene>
    <name evidence="3" type="ORF">COX44_01530</name>
</gene>
<dbReference type="Gene3D" id="2.70.70.10">
    <property type="entry name" value="Glucose Permease (Domain IIA)"/>
    <property type="match status" value="1"/>
</dbReference>
<dbReference type="Proteomes" id="UP000231480">
    <property type="component" value="Unassembled WGS sequence"/>
</dbReference>
<dbReference type="CDD" id="cd12797">
    <property type="entry name" value="M23_peptidase"/>
    <property type="match status" value="1"/>
</dbReference>
<dbReference type="Pfam" id="PF01551">
    <property type="entry name" value="Peptidase_M23"/>
    <property type="match status" value="1"/>
</dbReference>
<dbReference type="AlphaFoldDB" id="A0A2G9YEI8"/>
<dbReference type="InterPro" id="IPR011055">
    <property type="entry name" value="Dup_hybrid_motif"/>
</dbReference>
<comment type="caution">
    <text evidence="3">The sequence shown here is derived from an EMBL/GenBank/DDBJ whole genome shotgun (WGS) entry which is preliminary data.</text>
</comment>
<dbReference type="InterPro" id="IPR016047">
    <property type="entry name" value="M23ase_b-sheet_dom"/>
</dbReference>
<dbReference type="PANTHER" id="PTHR21666">
    <property type="entry name" value="PEPTIDASE-RELATED"/>
    <property type="match status" value="1"/>
</dbReference>
<dbReference type="InterPro" id="IPR050570">
    <property type="entry name" value="Cell_wall_metabolism_enzyme"/>
</dbReference>
<accession>A0A2G9YEI8</accession>
<feature type="coiled-coil region" evidence="1">
    <location>
        <begin position="82"/>
        <end position="183"/>
    </location>
</feature>
<dbReference type="SUPFAM" id="SSF51261">
    <property type="entry name" value="Duplicated hybrid motif"/>
    <property type="match status" value="1"/>
</dbReference>
<protein>
    <recommendedName>
        <fullName evidence="2">M23ase beta-sheet core domain-containing protein</fullName>
    </recommendedName>
</protein>
<evidence type="ECO:0000313" key="3">
    <source>
        <dbReference type="EMBL" id="PIP17143.1"/>
    </source>
</evidence>
<dbReference type="GO" id="GO:0004222">
    <property type="term" value="F:metalloendopeptidase activity"/>
    <property type="evidence" value="ECO:0007669"/>
    <property type="project" value="TreeGrafter"/>
</dbReference>
<proteinExistence type="predicted"/>
<evidence type="ECO:0000256" key="1">
    <source>
        <dbReference type="SAM" id="Coils"/>
    </source>
</evidence>
<name>A0A2G9YEI8_9BACT</name>
<dbReference type="Gene3D" id="6.10.250.3150">
    <property type="match status" value="1"/>
</dbReference>
<organism evidence="3 4">
    <name type="scientific">Candidatus Portnoybacteria bacterium CG23_combo_of_CG06-09_8_20_14_all_37_13</name>
    <dbReference type="NCBI Taxonomy" id="1974819"/>
    <lineage>
        <taxon>Bacteria</taxon>
        <taxon>Candidatus Portnoyibacteriota</taxon>
    </lineage>
</organism>
<evidence type="ECO:0000259" key="2">
    <source>
        <dbReference type="Pfam" id="PF01551"/>
    </source>
</evidence>
<keyword evidence="1" id="KW-0175">Coiled coil</keyword>
<reference evidence="3 4" key="1">
    <citation type="submission" date="2017-09" db="EMBL/GenBank/DDBJ databases">
        <title>Depth-based differentiation of microbial function through sediment-hosted aquifers and enrichment of novel symbionts in the deep terrestrial subsurface.</title>
        <authorList>
            <person name="Probst A.J."/>
            <person name="Ladd B."/>
            <person name="Jarett J.K."/>
            <person name="Geller-Mcgrath D.E."/>
            <person name="Sieber C.M."/>
            <person name="Emerson J.B."/>
            <person name="Anantharaman K."/>
            <person name="Thomas B.C."/>
            <person name="Malmstrom R."/>
            <person name="Stieglmeier M."/>
            <person name="Klingl A."/>
            <person name="Woyke T."/>
            <person name="Ryan C.M."/>
            <person name="Banfield J.F."/>
        </authorList>
    </citation>
    <scope>NUCLEOTIDE SEQUENCE [LARGE SCALE GENOMIC DNA]</scope>
    <source>
        <strain evidence="3">CG23_combo_of_CG06-09_8_20_14_all_37_13</strain>
    </source>
</reference>
<evidence type="ECO:0000313" key="4">
    <source>
        <dbReference type="Proteomes" id="UP000231480"/>
    </source>
</evidence>
<feature type="domain" description="M23ase beta-sheet core" evidence="2">
    <location>
        <begin position="229"/>
        <end position="317"/>
    </location>
</feature>
<sequence length="344" mass="37366">MQNQINKLEAEIRLTQTKISQTSLKIQGLASDIQTQGLEIEKQKSALGQTLRIIDEYDQESTFALVLRNANLSDFLSQVQYIESLQGGVQEKLQTIKDLKAQLEAQKTQSESYKTSLEGLKSQLKGQGAVLDNQKDEKDTLLKTTKNQEKAYQSTLTTLQQQRTQIENDIFAAEQKLRALINQSTITAGKGALLRPVSGVQTQTYGCIVTSFARKSYPACNEGRGNGGFHNGIDLDGDTGDPIIAARDGVVSGTGNLGKYSYGKWIAIKHANGLTTLYGHMSAQVAGVGQAVKSGQVIGYIGSTGYSTGSHLHLTVFATDTFTIQQKWYGPVPLGGTLNPLLYL</sequence>
<dbReference type="EMBL" id="PCRH01000034">
    <property type="protein sequence ID" value="PIP17143.1"/>
    <property type="molecule type" value="Genomic_DNA"/>
</dbReference>
<dbReference type="PANTHER" id="PTHR21666:SF270">
    <property type="entry name" value="MUREIN HYDROLASE ACTIVATOR ENVC"/>
    <property type="match status" value="1"/>
</dbReference>